<feature type="chain" id="PRO_5045773976" evidence="2">
    <location>
        <begin position="22"/>
        <end position="174"/>
    </location>
</feature>
<dbReference type="Proteomes" id="UP001617427">
    <property type="component" value="Unassembled WGS sequence"/>
</dbReference>
<dbReference type="RefSeq" id="WP_402699250.1">
    <property type="nucleotide sequence ID" value="NZ_JBIUZV010000003.1"/>
</dbReference>
<proteinExistence type="predicted"/>
<dbReference type="InterPro" id="IPR008966">
    <property type="entry name" value="Adhesion_dom_sf"/>
</dbReference>
<dbReference type="InterPro" id="IPR050263">
    <property type="entry name" value="Bact_Fimbrial_Adh_Pro"/>
</dbReference>
<reference evidence="4 5" key="1">
    <citation type="submission" date="2024-10" db="EMBL/GenBank/DDBJ databases">
        <title>The Natural Products Discovery Center: Release of the First 8490 Sequenced Strains for Exploring Actinobacteria Biosynthetic Diversity.</title>
        <authorList>
            <person name="Kalkreuter E."/>
            <person name="Kautsar S.A."/>
            <person name="Yang D."/>
            <person name="Bader C.D."/>
            <person name="Teijaro C.N."/>
            <person name="Fluegel L."/>
            <person name="Davis C.M."/>
            <person name="Simpson J.R."/>
            <person name="Lauterbach L."/>
            <person name="Steele A.D."/>
            <person name="Gui C."/>
            <person name="Meng S."/>
            <person name="Li G."/>
            <person name="Viehrig K."/>
            <person name="Ye F."/>
            <person name="Su P."/>
            <person name="Kiefer A.F."/>
            <person name="Nichols A."/>
            <person name="Cepeda A.J."/>
            <person name="Yan W."/>
            <person name="Fan B."/>
            <person name="Jiang Y."/>
            <person name="Adhikari A."/>
            <person name="Zheng C.-J."/>
            <person name="Schuster L."/>
            <person name="Cowan T.M."/>
            <person name="Smanski M.J."/>
            <person name="Chevrette M.G."/>
            <person name="De Carvalho L.P.S."/>
            <person name="Shen B."/>
        </authorList>
    </citation>
    <scope>NUCLEOTIDE SEQUENCE [LARGE SCALE GENOMIC DNA]</scope>
    <source>
        <strain evidence="4 5">NPDC087045</strain>
    </source>
</reference>
<organism evidence="4 5">
    <name type="scientific">Herbaspirillum chlorophenolicum</name>
    <dbReference type="NCBI Taxonomy" id="211589"/>
    <lineage>
        <taxon>Bacteria</taxon>
        <taxon>Pseudomonadati</taxon>
        <taxon>Pseudomonadota</taxon>
        <taxon>Betaproteobacteria</taxon>
        <taxon>Burkholderiales</taxon>
        <taxon>Oxalobacteraceae</taxon>
        <taxon>Herbaspirillum</taxon>
    </lineage>
</organism>
<feature type="signal peptide" evidence="2">
    <location>
        <begin position="1"/>
        <end position="21"/>
    </location>
</feature>
<gene>
    <name evidence="4" type="ORF">ACIPEN_07150</name>
</gene>
<sequence length="174" mass="17381">MKKAVLAAVVAAALVPAFASAADLTINFTGNITAQTCTVNGGASSLNVAMPTVGAAQFKAAGDVAGTTPFQVQLTSCPTGVTQVRGLFELGPNVNTSTGNLRIAAATTDKATNVEIQLLDSTTSKVRADGGQTAPVAVSSGNATISMYSQYVATAATVTAGKTDTSVGFTIVYN</sequence>
<evidence type="ECO:0000256" key="2">
    <source>
        <dbReference type="SAM" id="SignalP"/>
    </source>
</evidence>
<dbReference type="Gene3D" id="2.60.40.1090">
    <property type="entry name" value="Fimbrial-type adhesion domain"/>
    <property type="match status" value="1"/>
</dbReference>
<keyword evidence="1 2" id="KW-0732">Signal</keyword>
<evidence type="ECO:0000313" key="4">
    <source>
        <dbReference type="EMBL" id="MFJ3045588.1"/>
    </source>
</evidence>
<dbReference type="InterPro" id="IPR036937">
    <property type="entry name" value="Adhesion_dom_fimbrial_sf"/>
</dbReference>
<dbReference type="InterPro" id="IPR000259">
    <property type="entry name" value="Adhesion_dom_fimbrial"/>
</dbReference>
<name>A0ABW8EYH8_9BURK</name>
<accession>A0ABW8EYH8</accession>
<dbReference type="Pfam" id="PF00419">
    <property type="entry name" value="Fimbrial"/>
    <property type="match status" value="1"/>
</dbReference>
<evidence type="ECO:0000259" key="3">
    <source>
        <dbReference type="Pfam" id="PF00419"/>
    </source>
</evidence>
<keyword evidence="5" id="KW-1185">Reference proteome</keyword>
<dbReference type="EMBL" id="JBIUZV010000003">
    <property type="protein sequence ID" value="MFJ3045588.1"/>
    <property type="molecule type" value="Genomic_DNA"/>
</dbReference>
<dbReference type="PANTHER" id="PTHR33420">
    <property type="entry name" value="FIMBRIAL SUBUNIT ELFA-RELATED"/>
    <property type="match status" value="1"/>
</dbReference>
<protein>
    <submittedName>
        <fullName evidence="4">Fimbrial protein</fullName>
    </submittedName>
</protein>
<evidence type="ECO:0000256" key="1">
    <source>
        <dbReference type="ARBA" id="ARBA00022729"/>
    </source>
</evidence>
<dbReference type="PANTHER" id="PTHR33420:SF3">
    <property type="entry name" value="FIMBRIAL SUBUNIT ELFA"/>
    <property type="match status" value="1"/>
</dbReference>
<feature type="domain" description="Fimbrial-type adhesion" evidence="3">
    <location>
        <begin position="26"/>
        <end position="173"/>
    </location>
</feature>
<evidence type="ECO:0000313" key="5">
    <source>
        <dbReference type="Proteomes" id="UP001617427"/>
    </source>
</evidence>
<comment type="caution">
    <text evidence="4">The sequence shown here is derived from an EMBL/GenBank/DDBJ whole genome shotgun (WGS) entry which is preliminary data.</text>
</comment>
<dbReference type="SUPFAM" id="SSF49401">
    <property type="entry name" value="Bacterial adhesins"/>
    <property type="match status" value="1"/>
</dbReference>